<evidence type="ECO:0000259" key="9">
    <source>
        <dbReference type="PROSITE" id="PS51755"/>
    </source>
</evidence>
<sequence length="224" mass="25751">MIKTILIIEDDTDLRKYLIRTLIDTGFSVVDIADGVKALEIIEVKKPDLILLDLGLPKLDGESICREIKRNYPQIPVLILTGRNHTSDIVRGLNVGADDYITKPFKEEELIARIRARLRPAAEESGILKVADLELNPETFEVKRGGNIIQLSHKEYELLHYLMINSKRVLSRDMILQRIWMTADYIERRVVDVYIGYLRKKIDGKSKIPLIHTIRGFGYVLKND</sequence>
<evidence type="ECO:0000256" key="7">
    <source>
        <dbReference type="PROSITE-ProRule" id="PRU01091"/>
    </source>
</evidence>
<dbReference type="STRING" id="1798382.A3D77_06525"/>
<feature type="DNA-binding region" description="OmpR/PhoB-type" evidence="7">
    <location>
        <begin position="125"/>
        <end position="223"/>
    </location>
</feature>
<feature type="domain" description="Response regulatory" evidence="8">
    <location>
        <begin position="4"/>
        <end position="118"/>
    </location>
</feature>
<evidence type="ECO:0000256" key="3">
    <source>
        <dbReference type="ARBA" id="ARBA00023015"/>
    </source>
</evidence>
<feature type="domain" description="OmpR/PhoB-type" evidence="9">
    <location>
        <begin position="125"/>
        <end position="223"/>
    </location>
</feature>
<dbReference type="Gene3D" id="1.10.10.10">
    <property type="entry name" value="Winged helix-like DNA-binding domain superfamily/Winged helix DNA-binding domain"/>
    <property type="match status" value="1"/>
</dbReference>
<dbReference type="InterPro" id="IPR011006">
    <property type="entry name" value="CheY-like_superfamily"/>
</dbReference>
<feature type="modified residue" description="4-aspartylphosphate" evidence="6">
    <location>
        <position position="53"/>
    </location>
</feature>
<keyword evidence="3" id="KW-0805">Transcription regulation</keyword>
<organism evidence="10 11">
    <name type="scientific">Candidatus Gottesmanbacteria bacterium RIFCSPHIGHO2_02_FULL_39_11</name>
    <dbReference type="NCBI Taxonomy" id="1798382"/>
    <lineage>
        <taxon>Bacteria</taxon>
        <taxon>Candidatus Gottesmaniibacteriota</taxon>
    </lineage>
</organism>
<dbReference type="InterPro" id="IPR036388">
    <property type="entry name" value="WH-like_DNA-bd_sf"/>
</dbReference>
<evidence type="ECO:0000256" key="6">
    <source>
        <dbReference type="PROSITE-ProRule" id="PRU00169"/>
    </source>
</evidence>
<dbReference type="SUPFAM" id="SSF52172">
    <property type="entry name" value="CheY-like"/>
    <property type="match status" value="1"/>
</dbReference>
<dbReference type="Gene3D" id="6.10.250.690">
    <property type="match status" value="1"/>
</dbReference>
<dbReference type="InterPro" id="IPR001789">
    <property type="entry name" value="Sig_transdc_resp-reg_receiver"/>
</dbReference>
<protein>
    <recommendedName>
        <fullName evidence="12">DNA-binding response regulator</fullName>
    </recommendedName>
</protein>
<evidence type="ECO:0000256" key="4">
    <source>
        <dbReference type="ARBA" id="ARBA00023125"/>
    </source>
</evidence>
<dbReference type="InterPro" id="IPR001867">
    <property type="entry name" value="OmpR/PhoB-type_DNA-bd"/>
</dbReference>
<evidence type="ECO:0000259" key="8">
    <source>
        <dbReference type="PROSITE" id="PS50110"/>
    </source>
</evidence>
<dbReference type="AlphaFoldDB" id="A0A1F5ZSK6"/>
<name>A0A1F5ZSK6_9BACT</name>
<evidence type="ECO:0000313" key="11">
    <source>
        <dbReference type="Proteomes" id="UP000176923"/>
    </source>
</evidence>
<gene>
    <name evidence="10" type="ORF">A3D77_06525</name>
</gene>
<dbReference type="CDD" id="cd17574">
    <property type="entry name" value="REC_OmpR"/>
    <property type="match status" value="1"/>
</dbReference>
<dbReference type="Gene3D" id="3.40.50.2300">
    <property type="match status" value="1"/>
</dbReference>
<keyword evidence="4 7" id="KW-0238">DNA-binding</keyword>
<keyword evidence="1 6" id="KW-0597">Phosphoprotein</keyword>
<keyword evidence="2" id="KW-0902">Two-component regulatory system</keyword>
<dbReference type="GO" id="GO:0005829">
    <property type="term" value="C:cytosol"/>
    <property type="evidence" value="ECO:0007669"/>
    <property type="project" value="TreeGrafter"/>
</dbReference>
<dbReference type="CDD" id="cd00383">
    <property type="entry name" value="trans_reg_C"/>
    <property type="match status" value="1"/>
</dbReference>
<dbReference type="PROSITE" id="PS50110">
    <property type="entry name" value="RESPONSE_REGULATORY"/>
    <property type="match status" value="1"/>
</dbReference>
<dbReference type="InterPro" id="IPR039420">
    <property type="entry name" value="WalR-like"/>
</dbReference>
<dbReference type="GO" id="GO:0000976">
    <property type="term" value="F:transcription cis-regulatory region binding"/>
    <property type="evidence" value="ECO:0007669"/>
    <property type="project" value="TreeGrafter"/>
</dbReference>
<dbReference type="SMART" id="SM00862">
    <property type="entry name" value="Trans_reg_C"/>
    <property type="match status" value="1"/>
</dbReference>
<dbReference type="PANTHER" id="PTHR48111">
    <property type="entry name" value="REGULATOR OF RPOS"/>
    <property type="match status" value="1"/>
</dbReference>
<evidence type="ECO:0000256" key="5">
    <source>
        <dbReference type="ARBA" id="ARBA00023163"/>
    </source>
</evidence>
<dbReference type="PROSITE" id="PS51755">
    <property type="entry name" value="OMPR_PHOB"/>
    <property type="match status" value="1"/>
</dbReference>
<dbReference type="EMBL" id="MFJL01000024">
    <property type="protein sequence ID" value="OGG15476.1"/>
    <property type="molecule type" value="Genomic_DNA"/>
</dbReference>
<evidence type="ECO:0000256" key="1">
    <source>
        <dbReference type="ARBA" id="ARBA00022553"/>
    </source>
</evidence>
<keyword evidence="5" id="KW-0804">Transcription</keyword>
<dbReference type="SMART" id="SM00448">
    <property type="entry name" value="REC"/>
    <property type="match status" value="1"/>
</dbReference>
<dbReference type="PANTHER" id="PTHR48111:SF1">
    <property type="entry name" value="TWO-COMPONENT RESPONSE REGULATOR ORR33"/>
    <property type="match status" value="1"/>
</dbReference>
<evidence type="ECO:0008006" key="12">
    <source>
        <dbReference type="Google" id="ProtNLM"/>
    </source>
</evidence>
<dbReference type="GO" id="GO:0006355">
    <property type="term" value="P:regulation of DNA-templated transcription"/>
    <property type="evidence" value="ECO:0007669"/>
    <property type="project" value="InterPro"/>
</dbReference>
<dbReference type="GO" id="GO:0000156">
    <property type="term" value="F:phosphorelay response regulator activity"/>
    <property type="evidence" value="ECO:0007669"/>
    <property type="project" value="TreeGrafter"/>
</dbReference>
<dbReference type="FunFam" id="1.10.10.10:FF:000005">
    <property type="entry name" value="Two-component system response regulator"/>
    <property type="match status" value="1"/>
</dbReference>
<dbReference type="Proteomes" id="UP000176923">
    <property type="component" value="Unassembled WGS sequence"/>
</dbReference>
<dbReference type="Pfam" id="PF00072">
    <property type="entry name" value="Response_reg"/>
    <property type="match status" value="1"/>
</dbReference>
<reference evidence="10 11" key="1">
    <citation type="journal article" date="2016" name="Nat. Commun.">
        <title>Thousands of microbial genomes shed light on interconnected biogeochemical processes in an aquifer system.</title>
        <authorList>
            <person name="Anantharaman K."/>
            <person name="Brown C.T."/>
            <person name="Hug L.A."/>
            <person name="Sharon I."/>
            <person name="Castelle C.J."/>
            <person name="Probst A.J."/>
            <person name="Thomas B.C."/>
            <person name="Singh A."/>
            <person name="Wilkins M.J."/>
            <person name="Karaoz U."/>
            <person name="Brodie E.L."/>
            <person name="Williams K.H."/>
            <person name="Hubbard S.S."/>
            <person name="Banfield J.F."/>
        </authorList>
    </citation>
    <scope>NUCLEOTIDE SEQUENCE [LARGE SCALE GENOMIC DNA]</scope>
</reference>
<dbReference type="Pfam" id="PF00486">
    <property type="entry name" value="Trans_reg_C"/>
    <property type="match status" value="1"/>
</dbReference>
<evidence type="ECO:0000256" key="2">
    <source>
        <dbReference type="ARBA" id="ARBA00023012"/>
    </source>
</evidence>
<accession>A0A1F5ZSK6</accession>
<comment type="caution">
    <text evidence="10">The sequence shown here is derived from an EMBL/GenBank/DDBJ whole genome shotgun (WGS) entry which is preliminary data.</text>
</comment>
<dbReference type="GO" id="GO:0032993">
    <property type="term" value="C:protein-DNA complex"/>
    <property type="evidence" value="ECO:0007669"/>
    <property type="project" value="TreeGrafter"/>
</dbReference>
<evidence type="ECO:0000313" key="10">
    <source>
        <dbReference type="EMBL" id="OGG15476.1"/>
    </source>
</evidence>
<proteinExistence type="predicted"/>